<proteinExistence type="predicted"/>
<organism evidence="1 2">
    <name type="scientific">Vairimorpha ceranae</name>
    <dbReference type="NCBI Taxonomy" id="40302"/>
    <lineage>
        <taxon>Eukaryota</taxon>
        <taxon>Fungi</taxon>
        <taxon>Fungi incertae sedis</taxon>
        <taxon>Microsporidia</taxon>
        <taxon>Nosematidae</taxon>
        <taxon>Vairimorpha</taxon>
    </lineage>
</organism>
<evidence type="ECO:0000313" key="2">
    <source>
        <dbReference type="Proteomes" id="UP000034350"/>
    </source>
</evidence>
<dbReference type="EMBL" id="JPQZ01000032">
    <property type="protein sequence ID" value="KKO75101.1"/>
    <property type="molecule type" value="Genomic_DNA"/>
</dbReference>
<comment type="caution">
    <text evidence="1">The sequence shown here is derived from an EMBL/GenBank/DDBJ whole genome shotgun (WGS) entry which is preliminary data.</text>
</comment>
<name>A0A0F9WC56_9MICR</name>
<dbReference type="OrthoDB" id="2195260at2759"/>
<dbReference type="VEuPathDB" id="MicrosporidiaDB:NCER_102364"/>
<reference evidence="1 2" key="1">
    <citation type="journal article" date="2015" name="Environ. Microbiol.">
        <title>Genome analyses suggest the presence of polyploidy and recent human-driven expansions in eight global populations of the honeybee pathogen Nosema ceranae.</title>
        <authorList>
            <person name="Pelin A."/>
            <person name="Selman M."/>
            <person name="Aris-Brosou S."/>
            <person name="Farinelli L."/>
            <person name="Corradi N."/>
        </authorList>
    </citation>
    <scope>NUCLEOTIDE SEQUENCE [LARGE SCALE GENOMIC DNA]</scope>
    <source>
        <strain evidence="1 2">PA08 1199</strain>
    </source>
</reference>
<dbReference type="VEuPathDB" id="MicrosporidiaDB:AAJ76_3200014514"/>
<sequence>MTAKSIFKSLTSTDKLLISDAFSHYSDIKEITTFLKCHNLYFNNITEVYKCIQEEAKEEGYSSTSKFCRDNRYYKALCEYKKCKNLIYAILENKIDFNTIVIPEEEDIIVGEETSVVQKKVIESFSTDFITEHNLEIDISPKQQEQIEPKTIYKAVKMKIESPKNIKEKKRFYLRMDEDERVLDDYFDYLNMKNIEGVKSTSNLEKGNSMVDIYPLIVRERDKVVRPLIADDNTKREKISEDEILCPFERLMHKVQTTKRQDKYQWKIELKIIVDYFSNIF</sequence>
<dbReference type="VEuPathDB" id="MicrosporidiaDB:G9O61_00g007950"/>
<evidence type="ECO:0000313" key="1">
    <source>
        <dbReference type="EMBL" id="KKO75101.1"/>
    </source>
</evidence>
<keyword evidence="2" id="KW-1185">Reference proteome</keyword>
<protein>
    <submittedName>
        <fullName evidence="1">Uncharacterized protein</fullName>
    </submittedName>
</protein>
<dbReference type="Proteomes" id="UP000034350">
    <property type="component" value="Unassembled WGS sequence"/>
</dbReference>
<accession>A0A0F9WC56</accession>
<dbReference type="GeneID" id="36320096"/>
<dbReference type="AlphaFoldDB" id="A0A0F9WC56"/>
<gene>
    <name evidence="1" type="ORF">AAJ76_3200014514</name>
</gene>
<dbReference type="RefSeq" id="XP_024330843.1">
    <property type="nucleotide sequence ID" value="XM_024475162.1"/>
</dbReference>
<dbReference type="OMA" id="TIGHKED"/>